<dbReference type="SUPFAM" id="SSF52540">
    <property type="entry name" value="P-loop containing nucleoside triphosphate hydrolases"/>
    <property type="match status" value="1"/>
</dbReference>
<dbReference type="InterPro" id="IPR027417">
    <property type="entry name" value="P-loop_NTPase"/>
</dbReference>
<dbReference type="RefSeq" id="WP_289830106.1">
    <property type="nucleotide sequence ID" value="NZ_JAUEDK010000018.1"/>
</dbReference>
<evidence type="ECO:0000313" key="4">
    <source>
        <dbReference type="Proteomes" id="UP001168540"/>
    </source>
</evidence>
<evidence type="ECO:0000259" key="2">
    <source>
        <dbReference type="Pfam" id="PF10593"/>
    </source>
</evidence>
<dbReference type="Pfam" id="PF10593">
    <property type="entry name" value="Z1"/>
    <property type="match status" value="1"/>
</dbReference>
<comment type="caution">
    <text evidence="3">The sequence shown here is derived from an EMBL/GenBank/DDBJ whole genome shotgun (WGS) entry which is preliminary data.</text>
</comment>
<evidence type="ECO:0000256" key="1">
    <source>
        <dbReference type="SAM" id="MobiDB-lite"/>
    </source>
</evidence>
<feature type="region of interest" description="Disordered" evidence="1">
    <location>
        <begin position="295"/>
        <end position="318"/>
    </location>
</feature>
<dbReference type="EMBL" id="JAUEDK010000018">
    <property type="protein sequence ID" value="MDN0075487.1"/>
    <property type="molecule type" value="Genomic_DNA"/>
</dbReference>
<feature type="compositionally biased region" description="Basic and acidic residues" evidence="1">
    <location>
        <begin position="296"/>
        <end position="308"/>
    </location>
</feature>
<reference evidence="3" key="1">
    <citation type="submission" date="2023-06" db="EMBL/GenBank/DDBJ databases">
        <authorList>
            <person name="Zhang S."/>
        </authorList>
    </citation>
    <scope>NUCLEOTIDE SEQUENCE</scope>
    <source>
        <strain evidence="3">SG2303</strain>
    </source>
</reference>
<accession>A0ABT7XNX7</accession>
<keyword evidence="4" id="KW-1185">Reference proteome</keyword>
<proteinExistence type="predicted"/>
<dbReference type="Proteomes" id="UP001168540">
    <property type="component" value="Unassembled WGS sequence"/>
</dbReference>
<evidence type="ECO:0000313" key="3">
    <source>
        <dbReference type="EMBL" id="MDN0075487.1"/>
    </source>
</evidence>
<feature type="domain" description="Putative endonuclease Z1" evidence="2">
    <location>
        <begin position="438"/>
        <end position="674"/>
    </location>
</feature>
<sequence>MTRDDAGTLEGTITIAQTLLRREKDKGEEITPMLISQKVEMAAALTDPDGFVDKAAATEELIRRFSHWVGKDATLKNNFNHVDWLNSERKCDWRYWHRLQRYLERRLSVEVVDALDRSTDGILELLEDPKRTGTWDRRGLVVGHVQSGKTSSYSALICKAADAGYKIIIVLAGMHNNLRSQTQIRLEEAFLGYETSPQREPGTPLGVFEEDSDPKIHPHCATTRADNGDFNASVARHFSISPEERPWLFVVKKNKSVLTKLLKWIQSPHVSDATDAATGRKMVTNLPLLVIDDEADHASVDTGEKPLNDDGTPNTEHEPKAINGLIRKILHAFSKSAYVGYTATPFANIFIHRRGETNEEGPDLFPQSFIKNIAAPSNYVGPARVFGLRGPDGRIGGLPLARDVSDHVSADGQAGWMPPKHKKTHDPFFAGGNVLPPSLREAIQSFALACAARVCRGQGDEHSSMLVHVTRYTEVQDKVRGQIDDFVTKMTRRITRGVDHEELVGQLRGIWERDFVPTCEKVAVEAPDAAGGSRVPAWDEILRALPTVLSDIIVKTVNGNAKDALDYVEHSEKGLKVIAIGGDKLARGLTLEGLCVSYFVRTTKMYDTLMQMGRWFGYRPGYLDLCRLYTTSELVQWFGHIADASEELREEFDTMVGMGATPWEYGMKVESHPVLLVTSPLKMRSAKTLSLSYSGSMVQTVSFFNTQEQLGQNLEAAEHLVAAMGAPSEVGPGRPRGDTVDEWKRSLLWNGVSSELVLDFLKAYQTPLGADRANSAVLAEFIGMMNEIGELKEWTIALLAEGRPGQPHMFSPHATISSFPSRGDNGVPGRYSIGVLTDPSDEAIDLGDAEWSLALAETLKEWKPDVARNRVTPPTRPSGKKVRELRGLGLNGSAPGSRRGLLMLYPLAPKIAGRAVTQDWDKPIMAFAISFPASQSGVKVDYKVDHLFWEQEYGAAD</sequence>
<dbReference type="InterPro" id="IPR018310">
    <property type="entry name" value="Put_endonuclease_Z1-dom"/>
</dbReference>
<gene>
    <name evidence="3" type="ORF">QU481_11350</name>
</gene>
<name>A0ABT7XNX7_9NEIS</name>
<organism evidence="3 4">
    <name type="scientific">Crenobacter oryzisoli</name>
    <dbReference type="NCBI Taxonomy" id="3056844"/>
    <lineage>
        <taxon>Bacteria</taxon>
        <taxon>Pseudomonadati</taxon>
        <taxon>Pseudomonadota</taxon>
        <taxon>Betaproteobacteria</taxon>
        <taxon>Neisseriales</taxon>
        <taxon>Neisseriaceae</taxon>
        <taxon>Crenobacter</taxon>
    </lineage>
</organism>
<protein>
    <submittedName>
        <fullName evidence="3">Z1 domain-containing protein</fullName>
    </submittedName>
</protein>